<dbReference type="EMBL" id="HBKQ01048607">
    <property type="protein sequence ID" value="CAE2273685.1"/>
    <property type="molecule type" value="Transcribed_RNA"/>
</dbReference>
<protein>
    <recommendedName>
        <fullName evidence="5">PHD-type domain-containing protein</fullName>
    </recommendedName>
</protein>
<reference evidence="4" key="1">
    <citation type="submission" date="2021-01" db="EMBL/GenBank/DDBJ databases">
        <authorList>
            <person name="Corre E."/>
            <person name="Pelletier E."/>
            <person name="Niang G."/>
            <person name="Scheremetjew M."/>
            <person name="Finn R."/>
            <person name="Kale V."/>
            <person name="Holt S."/>
            <person name="Cochrane G."/>
            <person name="Meng A."/>
            <person name="Brown T."/>
            <person name="Cohen L."/>
        </authorList>
    </citation>
    <scope>NUCLEOTIDE SEQUENCE</scope>
    <source>
        <strain evidence="4">Isolate 1302-5</strain>
    </source>
</reference>
<evidence type="ECO:0008006" key="5">
    <source>
        <dbReference type="Google" id="ProtNLM"/>
    </source>
</evidence>
<evidence type="ECO:0000313" key="4">
    <source>
        <dbReference type="EMBL" id="CAE2273685.1"/>
    </source>
</evidence>
<name>A0A7S4JTR5_9STRA</name>
<accession>A0A7S4JTR5</accession>
<sequence length="195" mass="21863">MVTQRVVSIASADSGEKVVDEIYSQKCGRCNEVLVIDKAKTPVQCQDCDQLFHRKCCDCDLSRNKDIIYWICNACTQKKNTLKVFDIMTRSGTPGSSPEQTELEARLSVFDHYMFLLEKDSPAASSTPQISLSFPVDDCVDRGKEISSPRYVQQPKFAATSTSDVMHSGPVGNERENADLQKRLSAFDEYIFLVD</sequence>
<keyword evidence="1" id="KW-0479">Metal-binding</keyword>
<dbReference type="PROSITE" id="PS01359">
    <property type="entry name" value="ZF_PHD_1"/>
    <property type="match status" value="1"/>
</dbReference>
<keyword evidence="3" id="KW-0862">Zinc</keyword>
<dbReference type="SUPFAM" id="SSF57903">
    <property type="entry name" value="FYVE/PHD zinc finger"/>
    <property type="match status" value="1"/>
</dbReference>
<evidence type="ECO:0000256" key="2">
    <source>
        <dbReference type="ARBA" id="ARBA00022771"/>
    </source>
</evidence>
<organism evidence="4">
    <name type="scientific">Odontella aurita</name>
    <dbReference type="NCBI Taxonomy" id="265563"/>
    <lineage>
        <taxon>Eukaryota</taxon>
        <taxon>Sar</taxon>
        <taxon>Stramenopiles</taxon>
        <taxon>Ochrophyta</taxon>
        <taxon>Bacillariophyta</taxon>
        <taxon>Mediophyceae</taxon>
        <taxon>Biddulphiophycidae</taxon>
        <taxon>Eupodiscales</taxon>
        <taxon>Odontellaceae</taxon>
        <taxon>Odontella</taxon>
    </lineage>
</organism>
<dbReference type="CDD" id="cd15489">
    <property type="entry name" value="PHD_SF"/>
    <property type="match status" value="1"/>
</dbReference>
<evidence type="ECO:0000256" key="1">
    <source>
        <dbReference type="ARBA" id="ARBA00022723"/>
    </source>
</evidence>
<dbReference type="InterPro" id="IPR011011">
    <property type="entry name" value="Znf_FYVE_PHD"/>
</dbReference>
<evidence type="ECO:0000256" key="3">
    <source>
        <dbReference type="ARBA" id="ARBA00022833"/>
    </source>
</evidence>
<dbReference type="GO" id="GO:0008270">
    <property type="term" value="F:zinc ion binding"/>
    <property type="evidence" value="ECO:0007669"/>
    <property type="project" value="UniProtKB-KW"/>
</dbReference>
<proteinExistence type="predicted"/>
<gene>
    <name evidence="4" type="ORF">OAUR00152_LOCUS33576</name>
</gene>
<dbReference type="InterPro" id="IPR013083">
    <property type="entry name" value="Znf_RING/FYVE/PHD"/>
</dbReference>
<keyword evidence="2" id="KW-0863">Zinc-finger</keyword>
<dbReference type="AlphaFoldDB" id="A0A7S4JTR5"/>
<dbReference type="InterPro" id="IPR019786">
    <property type="entry name" value="Zinc_finger_PHD-type_CS"/>
</dbReference>
<dbReference type="Gene3D" id="3.30.40.10">
    <property type="entry name" value="Zinc/RING finger domain, C3HC4 (zinc finger)"/>
    <property type="match status" value="1"/>
</dbReference>